<evidence type="ECO:0000259" key="3">
    <source>
        <dbReference type="Pfam" id="PF00656"/>
    </source>
</evidence>
<dbReference type="InterPro" id="IPR029030">
    <property type="entry name" value="Caspase-like_dom_sf"/>
</dbReference>
<evidence type="ECO:0000256" key="2">
    <source>
        <dbReference type="SAM" id="Phobius"/>
    </source>
</evidence>
<dbReference type="Proteomes" id="UP000480178">
    <property type="component" value="Chromosome"/>
</dbReference>
<dbReference type="NCBIfam" id="NF047832">
    <property type="entry name" value="caspase_w_EACC1"/>
    <property type="match status" value="1"/>
</dbReference>
<evidence type="ECO:0000313" key="4">
    <source>
        <dbReference type="EMBL" id="QHT68690.1"/>
    </source>
</evidence>
<organism evidence="4 5">
    <name type="scientific">Rhodocytophaga rosea</name>
    <dbReference type="NCBI Taxonomy" id="2704465"/>
    <lineage>
        <taxon>Bacteria</taxon>
        <taxon>Pseudomonadati</taxon>
        <taxon>Bacteroidota</taxon>
        <taxon>Cytophagia</taxon>
        <taxon>Cytophagales</taxon>
        <taxon>Rhodocytophagaceae</taxon>
        <taxon>Rhodocytophaga</taxon>
    </lineage>
</organism>
<dbReference type="InterPro" id="IPR011600">
    <property type="entry name" value="Pept_C14_caspase"/>
</dbReference>
<feature type="transmembrane region" description="Helical" evidence="2">
    <location>
        <begin position="886"/>
        <end position="905"/>
    </location>
</feature>
<protein>
    <recommendedName>
        <fullName evidence="3">Peptidase C14 caspase domain-containing protein</fullName>
    </recommendedName>
</protein>
<name>A0A6C0GM28_9BACT</name>
<keyword evidence="1" id="KW-0175">Coiled coil</keyword>
<keyword evidence="2" id="KW-1133">Transmembrane helix</keyword>
<accession>A0A6C0GM28</accession>
<keyword evidence="2" id="KW-0472">Membrane</keyword>
<evidence type="ECO:0000256" key="1">
    <source>
        <dbReference type="SAM" id="Coils"/>
    </source>
</evidence>
<dbReference type="GO" id="GO:0006508">
    <property type="term" value="P:proteolysis"/>
    <property type="evidence" value="ECO:0007669"/>
    <property type="project" value="InterPro"/>
</dbReference>
<dbReference type="Gene3D" id="3.40.50.1460">
    <property type="match status" value="1"/>
</dbReference>
<dbReference type="EMBL" id="CP048222">
    <property type="protein sequence ID" value="QHT68690.1"/>
    <property type="molecule type" value="Genomic_DNA"/>
</dbReference>
<proteinExistence type="predicted"/>
<dbReference type="Pfam" id="PF00656">
    <property type="entry name" value="Peptidase_C14"/>
    <property type="match status" value="1"/>
</dbReference>
<dbReference type="AlphaFoldDB" id="A0A6C0GM28"/>
<feature type="domain" description="Peptidase C14 caspase" evidence="3">
    <location>
        <begin position="9"/>
        <end position="211"/>
    </location>
</feature>
<feature type="coiled-coil region" evidence="1">
    <location>
        <begin position="289"/>
        <end position="350"/>
    </location>
</feature>
<feature type="coiled-coil region" evidence="1">
    <location>
        <begin position="631"/>
        <end position="661"/>
    </location>
</feature>
<reference evidence="4 5" key="1">
    <citation type="submission" date="2020-01" db="EMBL/GenBank/DDBJ databases">
        <authorList>
            <person name="Kim M.K."/>
        </authorList>
    </citation>
    <scope>NUCLEOTIDE SEQUENCE [LARGE SCALE GENOMIC DNA]</scope>
    <source>
        <strain evidence="4 5">172606-1</strain>
    </source>
</reference>
<dbReference type="InterPro" id="IPR011990">
    <property type="entry name" value="TPR-like_helical_dom_sf"/>
</dbReference>
<keyword evidence="5" id="KW-1185">Reference proteome</keyword>
<dbReference type="SUPFAM" id="SSF52129">
    <property type="entry name" value="Caspase-like"/>
    <property type="match status" value="1"/>
</dbReference>
<dbReference type="RefSeq" id="WP_162444698.1">
    <property type="nucleotide sequence ID" value="NZ_CP048222.1"/>
</dbReference>
<dbReference type="Gene3D" id="1.25.40.10">
    <property type="entry name" value="Tetratricopeptide repeat domain"/>
    <property type="match status" value="2"/>
</dbReference>
<sequence length="906" mass="106752">MDYNKINVLLIGTSTYNDSNIKPIPNVEQNLKELKNVFSNNNIFGLPESNIIQVLNADVTKIKIAIGSISNRARGKDQILIVYYAGHGLMSSKNSNVYITAIDTLENHLELTGLSLDELKNIIKDSTAGQKIIILDCCHSGNIFGNMGALQSKVIENIKRFDDREAFLGTYILTATDERQSAKFNPDDPTLPTLFTQKLVEVFNEGIMNNKPYYSFQEVHGYLSAMFKAEANPEFPIPQHAIFGDGGRISIIKNRKQNLDEIAWFNTKQVDAIEEYYNFIQSFPNSKFISEAEQKIALLEEEARWSRAKKIDTITSYREYIISFSNGKFVDEAKDKISFLIEELKKNQEEALWSKAENSNIITLYEDYLSKYPSGKYSLEAKKIIKTNQEKKQEESLWREVDNREIPNIQLYQKYIEVHPEGIHAEEALQKIGKLESIEIQKRQEEAIWKNAIQENNAHALDKYIQMYPNGIYISEAQERISQLEELEEQRRKQEEAVWQNATSTNVLKLYQNYVDKYPTGRYIQHAQDKILELKQIEEQKKLTREKEEIFWQKVDQENTIFSYEEYLRVYPIGFYSDNAKARITKIKQVEEQKILDAKIKEKVAWQKIVEVNSINLFKDYLKEYPNGNFFKEAQEKIIQLEQLDEQIRQQENDKKQEEAIWQNAAGKDVLKLYRSYVKRYPSGIYTKKAQERITQLEQLEEQIRQQETDKKQEEAVWQNAVNEDKVKLYKGYIEKYPNSKHTSYAKDRISQLMQIEETKNKDENHVWQIAVKEDSIKVYQSYIEKYPRGQYVNDAEKRIKELGKEKYAWKNASEKNTLYSYKEYLERYPNGQYMKEAVKMIEKFEAEKIRLEAIQNEQYRKKREKEYKSMRKVGFEFDSEKIPQLLVGLFILGLLIFRLIRYYFY</sequence>
<keyword evidence="2" id="KW-0812">Transmembrane</keyword>
<evidence type="ECO:0000313" key="5">
    <source>
        <dbReference type="Proteomes" id="UP000480178"/>
    </source>
</evidence>
<dbReference type="KEGG" id="rhoz:GXP67_19595"/>
<feature type="coiled-coil region" evidence="1">
    <location>
        <begin position="687"/>
        <end position="717"/>
    </location>
</feature>
<dbReference type="GO" id="GO:0004197">
    <property type="term" value="F:cysteine-type endopeptidase activity"/>
    <property type="evidence" value="ECO:0007669"/>
    <property type="project" value="InterPro"/>
</dbReference>
<gene>
    <name evidence="4" type="ORF">GXP67_19595</name>
</gene>